<reference evidence="3 4" key="1">
    <citation type="submission" date="2019-09" db="EMBL/GenBank/DDBJ databases">
        <title>Segnochrobactrum spirostomi gen. nov., sp. nov., isolated from the ciliate Spirostomum cf. yagiui and description of a novel family, Segnochrobactraceae fam. nov. within the order Rhizobiales of the class Alphaproteobacteria.</title>
        <authorList>
            <person name="Akter S."/>
            <person name="Shazib S.U.A."/>
            <person name="Shin M.K."/>
        </authorList>
    </citation>
    <scope>NUCLEOTIDE SEQUENCE [LARGE SCALE GENOMIC DNA]</scope>
    <source>
        <strain evidence="3 4">Sp-1</strain>
    </source>
</reference>
<gene>
    <name evidence="3" type="ORF">F0357_14930</name>
</gene>
<evidence type="ECO:0000313" key="4">
    <source>
        <dbReference type="Proteomes" id="UP000332515"/>
    </source>
</evidence>
<dbReference type="Proteomes" id="UP000332515">
    <property type="component" value="Unassembled WGS sequence"/>
</dbReference>
<sequence length="354" mass="35987">MAIRSCPSRKLAARIITSRPGGSAPASSAGRLAFARSQCEIRSARGERRGGRALPDKGNGADVRENDMASSAVRFAPRRLVLLIGSMLLAALATAGDQARAATAGRWMEITGGRVRLIAEGGPPSTDGTVWLGLEIALEPGWATYWRNPGEAGIPPEITFAGSLNLGAADVEFPVPARFDEAGSTVIGYTAPVVFPIRATLADPSLPLSVSATVSLGVCNKICVPVEGEVKLSVSAATPRDAETAGLIAAARARVPVPSPAGGLALVSAKRAADAPAEIDVTAQLADPSAAADLFADAPAGLYAGLPKAVSHAGSTATWRVKVTDAAGKPAPGPLSLTLVNGDRAVTARLPVSN</sequence>
<accession>A0A6A7Y7C0</accession>
<proteinExistence type="predicted"/>
<dbReference type="Pfam" id="PF11412">
    <property type="entry name" value="DsbD_N"/>
    <property type="match status" value="1"/>
</dbReference>
<feature type="region of interest" description="Disordered" evidence="1">
    <location>
        <begin position="44"/>
        <end position="63"/>
    </location>
</feature>
<organism evidence="3 4">
    <name type="scientific">Segnochrobactrum spirostomi</name>
    <dbReference type="NCBI Taxonomy" id="2608987"/>
    <lineage>
        <taxon>Bacteria</taxon>
        <taxon>Pseudomonadati</taxon>
        <taxon>Pseudomonadota</taxon>
        <taxon>Alphaproteobacteria</taxon>
        <taxon>Hyphomicrobiales</taxon>
        <taxon>Segnochrobactraceae</taxon>
        <taxon>Segnochrobactrum</taxon>
    </lineage>
</organism>
<evidence type="ECO:0000259" key="2">
    <source>
        <dbReference type="Pfam" id="PF11412"/>
    </source>
</evidence>
<name>A0A6A7Y7C0_9HYPH</name>
<dbReference type="EMBL" id="VWNA01000001">
    <property type="protein sequence ID" value="MQT13908.1"/>
    <property type="molecule type" value="Genomic_DNA"/>
</dbReference>
<dbReference type="AlphaFoldDB" id="A0A6A7Y7C0"/>
<comment type="caution">
    <text evidence="3">The sequence shown here is derived from an EMBL/GenBank/DDBJ whole genome shotgun (WGS) entry which is preliminary data.</text>
</comment>
<dbReference type="InterPro" id="IPR028250">
    <property type="entry name" value="DsbDN"/>
</dbReference>
<keyword evidence="4" id="KW-1185">Reference proteome</keyword>
<feature type="domain" description="Thiol:disulfide interchange protein DsbD N-terminal" evidence="2">
    <location>
        <begin position="126"/>
        <end position="231"/>
    </location>
</feature>
<evidence type="ECO:0000313" key="3">
    <source>
        <dbReference type="EMBL" id="MQT13908.1"/>
    </source>
</evidence>
<evidence type="ECO:0000256" key="1">
    <source>
        <dbReference type="SAM" id="MobiDB-lite"/>
    </source>
</evidence>
<protein>
    <recommendedName>
        <fullName evidence="2">Thiol:disulfide interchange protein DsbD N-terminal domain-containing protein</fullName>
    </recommendedName>
</protein>